<dbReference type="AlphaFoldDB" id="G1XS87"/>
<evidence type="ECO:0000313" key="2">
    <source>
        <dbReference type="Proteomes" id="UP000008784"/>
    </source>
</evidence>
<accession>G1XS87</accession>
<dbReference type="InParanoid" id="G1XS87"/>
<dbReference type="HOGENOM" id="CLU_2235961_0_0_1"/>
<reference evidence="1 2" key="1">
    <citation type="journal article" date="2011" name="PLoS Pathog.">
        <title>Genomic and proteomic analyses of the fungus Arthrobotrys oligospora provide insights into nematode-trap formation.</title>
        <authorList>
            <person name="Yang J."/>
            <person name="Wang L."/>
            <person name="Ji X."/>
            <person name="Feng Y."/>
            <person name="Li X."/>
            <person name="Zou C."/>
            <person name="Xu J."/>
            <person name="Ren Y."/>
            <person name="Mi Q."/>
            <person name="Wu J."/>
            <person name="Liu S."/>
            <person name="Liu Y."/>
            <person name="Huang X."/>
            <person name="Wang H."/>
            <person name="Niu X."/>
            <person name="Li J."/>
            <person name="Liang L."/>
            <person name="Luo Y."/>
            <person name="Ji K."/>
            <person name="Zhou W."/>
            <person name="Yu Z."/>
            <person name="Li G."/>
            <person name="Liu Y."/>
            <person name="Li L."/>
            <person name="Qiao M."/>
            <person name="Feng L."/>
            <person name="Zhang K.-Q."/>
        </authorList>
    </citation>
    <scope>NUCLEOTIDE SEQUENCE [LARGE SCALE GENOMIC DNA]</scope>
    <source>
        <strain evidence="2">ATCC 24927 / CBS 115.81 / DSM 1491</strain>
    </source>
</reference>
<dbReference type="RefSeq" id="XP_011127349.1">
    <property type="nucleotide sequence ID" value="XM_011129047.1"/>
</dbReference>
<comment type="caution">
    <text evidence="1">The sequence shown here is derived from an EMBL/GenBank/DDBJ whole genome shotgun (WGS) entry which is preliminary data.</text>
</comment>
<organism evidence="1 2">
    <name type="scientific">Arthrobotrys oligospora (strain ATCC 24927 / CBS 115.81 / DSM 1491)</name>
    <name type="common">Nematode-trapping fungus</name>
    <name type="synonym">Didymozoophaga oligospora</name>
    <dbReference type="NCBI Taxonomy" id="756982"/>
    <lineage>
        <taxon>Eukaryota</taxon>
        <taxon>Fungi</taxon>
        <taxon>Dikarya</taxon>
        <taxon>Ascomycota</taxon>
        <taxon>Pezizomycotina</taxon>
        <taxon>Orbiliomycetes</taxon>
        <taxon>Orbiliales</taxon>
        <taxon>Orbiliaceae</taxon>
        <taxon>Orbilia</taxon>
        <taxon>Orbilia oligospora</taxon>
    </lineage>
</organism>
<keyword evidence="2" id="KW-1185">Reference proteome</keyword>
<evidence type="ECO:0000313" key="1">
    <source>
        <dbReference type="EMBL" id="EGX44084.1"/>
    </source>
</evidence>
<dbReference type="Proteomes" id="UP000008784">
    <property type="component" value="Unassembled WGS sequence"/>
</dbReference>
<name>G1XS87_ARTOA</name>
<dbReference type="GeneID" id="22898252"/>
<sequence length="105" mass="11520">MSQMSKFISGTDILNPLADPRAPCESELGCFRGRFISPPRYRAAAGRQKSSLHFATLKGHLNSVELLCRLKSGLGPVRLIMKELLGVQRNSHELAPLASFATKII</sequence>
<gene>
    <name evidence="1" type="ORF">AOL_s00210g245</name>
</gene>
<dbReference type="EMBL" id="ADOT01000308">
    <property type="protein sequence ID" value="EGX44084.1"/>
    <property type="molecule type" value="Genomic_DNA"/>
</dbReference>
<protein>
    <submittedName>
        <fullName evidence="1">Uncharacterized protein</fullName>
    </submittedName>
</protein>
<proteinExistence type="predicted"/>